<keyword evidence="7" id="KW-1185">Reference proteome</keyword>
<dbReference type="CDD" id="cd03235">
    <property type="entry name" value="ABC_Metallic_Cations"/>
    <property type="match status" value="1"/>
</dbReference>
<dbReference type="InterPro" id="IPR003439">
    <property type="entry name" value="ABC_transporter-like_ATP-bd"/>
</dbReference>
<dbReference type="AlphaFoldDB" id="A0A0L0WAT2"/>
<dbReference type="EMBL" id="LGSS01000006">
    <property type="protein sequence ID" value="KNF08606.1"/>
    <property type="molecule type" value="Genomic_DNA"/>
</dbReference>
<evidence type="ECO:0000313" key="6">
    <source>
        <dbReference type="EMBL" id="KNF08606.1"/>
    </source>
</evidence>
<gene>
    <name evidence="6" type="primary">troB</name>
    <name evidence="6" type="ORF">CLPU_6c00920</name>
</gene>
<organism evidence="6 7">
    <name type="scientific">Gottschalkia purinilytica</name>
    <name type="common">Clostridium purinilyticum</name>
    <dbReference type="NCBI Taxonomy" id="1503"/>
    <lineage>
        <taxon>Bacteria</taxon>
        <taxon>Bacillati</taxon>
        <taxon>Bacillota</taxon>
        <taxon>Tissierellia</taxon>
        <taxon>Tissierellales</taxon>
        <taxon>Gottschalkiaceae</taxon>
        <taxon>Gottschalkia</taxon>
    </lineage>
</organism>
<dbReference type="SMART" id="SM00382">
    <property type="entry name" value="AAA"/>
    <property type="match status" value="1"/>
</dbReference>
<reference evidence="7" key="1">
    <citation type="submission" date="2015-07" db="EMBL/GenBank/DDBJ databases">
        <title>Draft genome sequence of the purine-degrading Gottschalkia purinilyticum DSM 1384 (formerly Clostridium purinilyticum).</title>
        <authorList>
            <person name="Poehlein A."/>
            <person name="Schiel-Bengelsdorf B."/>
            <person name="Bengelsdorf F.R."/>
            <person name="Daniel R."/>
            <person name="Duerre P."/>
        </authorList>
    </citation>
    <scope>NUCLEOTIDE SEQUENCE [LARGE SCALE GENOMIC DNA]</scope>
    <source>
        <strain evidence="7">DSM 1384</strain>
    </source>
</reference>
<evidence type="ECO:0000259" key="5">
    <source>
        <dbReference type="PROSITE" id="PS50893"/>
    </source>
</evidence>
<evidence type="ECO:0000256" key="1">
    <source>
        <dbReference type="ARBA" id="ARBA00005417"/>
    </source>
</evidence>
<dbReference type="SUPFAM" id="SSF52540">
    <property type="entry name" value="P-loop containing nucleoside triphosphate hydrolases"/>
    <property type="match status" value="1"/>
</dbReference>
<keyword evidence="2" id="KW-0813">Transport</keyword>
<dbReference type="InterPro" id="IPR017871">
    <property type="entry name" value="ABC_transporter-like_CS"/>
</dbReference>
<evidence type="ECO:0000256" key="3">
    <source>
        <dbReference type="ARBA" id="ARBA00022741"/>
    </source>
</evidence>
<dbReference type="STRING" id="1503.CLPU_6c00920"/>
<dbReference type="InterPro" id="IPR050153">
    <property type="entry name" value="Metal_Ion_Import_ABC"/>
</dbReference>
<comment type="caution">
    <text evidence="6">The sequence shown here is derived from an EMBL/GenBank/DDBJ whole genome shotgun (WGS) entry which is preliminary data.</text>
</comment>
<dbReference type="PATRIC" id="fig|1503.3.peg.2890"/>
<dbReference type="PROSITE" id="PS00211">
    <property type="entry name" value="ABC_TRANSPORTER_1"/>
    <property type="match status" value="1"/>
</dbReference>
<dbReference type="RefSeq" id="WP_050355122.1">
    <property type="nucleotide sequence ID" value="NZ_LGSS01000006.1"/>
</dbReference>
<accession>A0A0L0WAT2</accession>
<keyword evidence="4 6" id="KW-0067">ATP-binding</keyword>
<evidence type="ECO:0000256" key="4">
    <source>
        <dbReference type="ARBA" id="ARBA00022840"/>
    </source>
</evidence>
<sequence length="254" mass="28781">MSELQKNALNIRNLSTAYHDELVLKDINISVPKGTLVAIVGPNGAGKSTLLKSILGFLKLIKGTVDFYGKSYRQMRKSIGYVPQRGAVDWDFPTTVEDAVSMGLYGKIGWIRRLKKEDHKRVDLALKRLKIENLRKRQIGQLSGGQQQRMFLARAVAQDADIYFMDEPLQGVDALTEKVIINILKEFRDQGKTVIVVHHDLSTVKKYFDWVIMLNKTVITQGIAEEKFNSVNIEKAYGINQNILEERWGVYGAN</sequence>
<name>A0A0L0WAT2_GOTPU</name>
<dbReference type="FunFam" id="3.40.50.300:FF:000134">
    <property type="entry name" value="Iron-enterobactin ABC transporter ATP-binding protein"/>
    <property type="match status" value="1"/>
</dbReference>
<dbReference type="Pfam" id="PF00005">
    <property type="entry name" value="ABC_tran"/>
    <property type="match status" value="1"/>
</dbReference>
<protein>
    <submittedName>
        <fullName evidence="6">Zinc transport system ATP-binding protein TroB</fullName>
    </submittedName>
</protein>
<dbReference type="Proteomes" id="UP000037267">
    <property type="component" value="Unassembled WGS sequence"/>
</dbReference>
<feature type="domain" description="ABC transporter" evidence="5">
    <location>
        <begin position="9"/>
        <end position="241"/>
    </location>
</feature>
<dbReference type="InterPro" id="IPR027417">
    <property type="entry name" value="P-loop_NTPase"/>
</dbReference>
<proteinExistence type="inferred from homology"/>
<dbReference type="PROSITE" id="PS50893">
    <property type="entry name" value="ABC_TRANSPORTER_2"/>
    <property type="match status" value="1"/>
</dbReference>
<dbReference type="PANTHER" id="PTHR42734:SF5">
    <property type="entry name" value="IRON TRANSPORT SYSTEM ATP-BINDING PROTEIN HI_0361-RELATED"/>
    <property type="match status" value="1"/>
</dbReference>
<dbReference type="GO" id="GO:0016887">
    <property type="term" value="F:ATP hydrolysis activity"/>
    <property type="evidence" value="ECO:0007669"/>
    <property type="project" value="InterPro"/>
</dbReference>
<dbReference type="GO" id="GO:0005524">
    <property type="term" value="F:ATP binding"/>
    <property type="evidence" value="ECO:0007669"/>
    <property type="project" value="UniProtKB-KW"/>
</dbReference>
<evidence type="ECO:0000313" key="7">
    <source>
        <dbReference type="Proteomes" id="UP000037267"/>
    </source>
</evidence>
<evidence type="ECO:0000256" key="2">
    <source>
        <dbReference type="ARBA" id="ARBA00022448"/>
    </source>
</evidence>
<dbReference type="OrthoDB" id="9799337at2"/>
<dbReference type="PANTHER" id="PTHR42734">
    <property type="entry name" value="METAL TRANSPORT SYSTEM ATP-BINDING PROTEIN TM_0124-RELATED"/>
    <property type="match status" value="1"/>
</dbReference>
<dbReference type="InterPro" id="IPR003593">
    <property type="entry name" value="AAA+_ATPase"/>
</dbReference>
<keyword evidence="3" id="KW-0547">Nucleotide-binding</keyword>
<comment type="similarity">
    <text evidence="1">Belongs to the ABC transporter superfamily.</text>
</comment>
<dbReference type="Gene3D" id="3.40.50.300">
    <property type="entry name" value="P-loop containing nucleotide triphosphate hydrolases"/>
    <property type="match status" value="1"/>
</dbReference>